<gene>
    <name evidence="1" type="ORF">ANN_20899</name>
</gene>
<protein>
    <recommendedName>
        <fullName evidence="3">Per a allergen</fullName>
    </recommendedName>
</protein>
<dbReference type="EMBL" id="JAJSOF020000029">
    <property type="protein sequence ID" value="KAJ4432281.1"/>
    <property type="molecule type" value="Genomic_DNA"/>
</dbReference>
<dbReference type="Gene3D" id="3.15.10.30">
    <property type="entry name" value="Haemolymph juvenile hormone binding protein"/>
    <property type="match status" value="1"/>
</dbReference>
<dbReference type="Pfam" id="PF06585">
    <property type="entry name" value="JHBP"/>
    <property type="match status" value="2"/>
</dbReference>
<dbReference type="Proteomes" id="UP001148838">
    <property type="component" value="Unassembled WGS sequence"/>
</dbReference>
<keyword evidence="2" id="KW-1185">Reference proteome</keyword>
<dbReference type="InterPro" id="IPR010562">
    <property type="entry name" value="Haemolymph_juvenile_hormone-bd"/>
</dbReference>
<dbReference type="PANTHER" id="PTHR11008:SF41">
    <property type="entry name" value="RE70318P"/>
    <property type="match status" value="1"/>
</dbReference>
<evidence type="ECO:0000313" key="2">
    <source>
        <dbReference type="Proteomes" id="UP001148838"/>
    </source>
</evidence>
<name>A0ABQ8SDW4_PERAM</name>
<reference evidence="1 2" key="1">
    <citation type="journal article" date="2022" name="Allergy">
        <title>Genome assembly and annotation of Periplaneta americana reveal a comprehensive cockroach allergen profile.</title>
        <authorList>
            <person name="Wang L."/>
            <person name="Xiong Q."/>
            <person name="Saelim N."/>
            <person name="Wang L."/>
            <person name="Nong W."/>
            <person name="Wan A.T."/>
            <person name="Shi M."/>
            <person name="Liu X."/>
            <person name="Cao Q."/>
            <person name="Hui J.H.L."/>
            <person name="Sookrung N."/>
            <person name="Leung T.F."/>
            <person name="Tungtrongchitr A."/>
            <person name="Tsui S.K.W."/>
        </authorList>
    </citation>
    <scope>NUCLEOTIDE SEQUENCE [LARGE SCALE GENOMIC DNA]</scope>
    <source>
        <strain evidence="1">PWHHKU_190912</strain>
    </source>
</reference>
<comment type="caution">
    <text evidence="1">The sequence shown here is derived from an EMBL/GenBank/DDBJ whole genome shotgun (WGS) entry which is preliminary data.</text>
</comment>
<accession>A0ABQ8SDW4</accession>
<organism evidence="1 2">
    <name type="scientific">Periplaneta americana</name>
    <name type="common">American cockroach</name>
    <name type="synonym">Blatta americana</name>
    <dbReference type="NCBI Taxonomy" id="6978"/>
    <lineage>
        <taxon>Eukaryota</taxon>
        <taxon>Metazoa</taxon>
        <taxon>Ecdysozoa</taxon>
        <taxon>Arthropoda</taxon>
        <taxon>Hexapoda</taxon>
        <taxon>Insecta</taxon>
        <taxon>Pterygota</taxon>
        <taxon>Neoptera</taxon>
        <taxon>Polyneoptera</taxon>
        <taxon>Dictyoptera</taxon>
        <taxon>Blattodea</taxon>
        <taxon>Blattoidea</taxon>
        <taxon>Blattidae</taxon>
        <taxon>Blattinae</taxon>
        <taxon>Periplaneta</taxon>
    </lineage>
</organism>
<dbReference type="SMART" id="SM00700">
    <property type="entry name" value="JHBP"/>
    <property type="match status" value="1"/>
</dbReference>
<evidence type="ECO:0008006" key="3">
    <source>
        <dbReference type="Google" id="ProtNLM"/>
    </source>
</evidence>
<sequence>MAGLCEGGNEPPGSLKASMSFGVVCRIDPKSLHTEYAFSFKILNITSRYNISGRVLLLPITGDGIAKINLSKATQCTVVAKKPNRLLQLIQKNPVLCIVSNCGNFNMDSEARDDVSAVYSFDVLKKLNPHIKKEVGLPANTTFTFDVKGMKIHLDNLFNGDKFLGENMNHFLNENWQELLKEMGPAVGEALNQFITAMLNNIFELVPIEESLPDL</sequence>
<evidence type="ECO:0000313" key="1">
    <source>
        <dbReference type="EMBL" id="KAJ4432281.1"/>
    </source>
</evidence>
<dbReference type="InterPro" id="IPR038606">
    <property type="entry name" value="To_sf"/>
</dbReference>
<proteinExistence type="predicted"/>
<dbReference type="PANTHER" id="PTHR11008">
    <property type="entry name" value="PROTEIN TAKEOUT-LIKE PROTEIN"/>
    <property type="match status" value="1"/>
</dbReference>